<dbReference type="FunFam" id="1.10.510.10:FF:000047">
    <property type="entry name" value="Rho-associated protein kinase 1"/>
    <property type="match status" value="1"/>
</dbReference>
<sequence>MDHQNLQHERQVDNVRGDAIRMESISDSDRLQRLRELEAQLRDPRGVINVDSLLDAVQAMVADCDHQAIKRNKNVEAFLNRYRECILDVEQLRMRAEDFSNIKVIGRGAFGEVQLVRHKYTKKVYAMKLLSKFEMIKRSDSAFFWEERDIMAHANSEWIVQLHFAFQDNKFLYMVMDYMPGGDLVNLMSNYDVPEKWAKFFCAEVVLALDAIHSMGFVHRDVKPDNMLLDSSGHLKLADFGTCMKMDKDGLVRSDTAVGTPDYISPEVLKSQGGEGVYGRECDWWSVGVFLYEMLVGDTPFYADSLVGTYGKIMDHKNSLKFPEDIEISSEAKSLICGFLTDRLTRLGGKGIDEIKRHRFFVNDQWTFDTIRECVPPVVPDLTSDDDTSNFDEVENEDSPEESFSVPKAFVGNHLPFVGFTYSKDYRLLSTGDKPDGKRNLTNDGSDASNQIAVLSAEVDYQRSQVEELGDKYRITLAQLDALTRKDLERQQEKRDLERKLALLQHDLKEAQRKVDNEAESRKKLDGLYQEVKKKLEDEQNKHTRDLSSARHVHEKLNTLEKQLKETQDKLKQESDNNSRLRKQNTELSVASQRREASVTEYSEKLAGAQSARESLERDLVNLHTQLDQERAQRTHQTDLVAQGETKVQALQAKLDSAFERESVARKESEKVSERLVQLEKDRNSLELELRSMTSRYEQEARALREANSAAPAHNHQSTAQALAALQERLNGEKQKRQQAEASSQEKERQNSMLSVDYRQLQQQLHKLEGEYRQECEKVKGLQKQIETEAEKRTALANDLQSMTSEVSGQHTREKLLMRDLEEAKEARTSLEEELHKLKTQKSVDEVQMRELQDTLEAEQYFSTLYKTQVRELREETEEKSRQVGELEEERTSLTQQLQLAVTRADSEALARSIAEETVAELEKEKTVKDLEICDLVSRHTADITEKDSSLSMVKEREQELSSSLENLKKEKESLNAQLHSLEEENKIIHKNHKDDLDKLSKQLKQEQLLKMQAVNKLAEIMARKENLPAKRKPKDPSNDLRRKEKECRKLQQELTMERDKFSQVVSKHQKEIQDLQILVYEESQTRVRLQMEVDAKDSEIEALHRTIANFNSETASLSSGADNDIDEIADFRLEGWLSLPNKQNIKRHGWKRQYVVVSSRKIIFYNSENDKQNTDPVLILDLTKLFHVRSVTQGDVIRAEAKDIPRIFQLLYAGEGESRKPGENPGPLALHEGAGPDKAGTLVHKGHEFLAISFHMPTNCEVCQRHLWHMFKPPPALECRRCRLKIHKDHFDRKEDVVAPCKISYDLNTAKELLLLAPTVEVQQNWVTRLSKKIQKSGYKANNASGPDGAKVSPRESTRSSYRPYVVQKSATLPPNSNLSRK</sequence>
<name>A0AAE1BVH5_PETCI</name>
<protein>
    <recommendedName>
        <fullName evidence="26">Rho-associated protein kinase let-502</fullName>
        <ecNumber evidence="6">2.7.11.1</ecNumber>
    </recommendedName>
    <alternativeName>
        <fullName evidence="27">Lethal protein 502</fullName>
    </alternativeName>
    <alternativeName>
        <fullName evidence="28">Rho-binding kinase let-502</fullName>
    </alternativeName>
</protein>
<evidence type="ECO:0000259" key="36">
    <source>
        <dbReference type="PROSITE" id="PS51285"/>
    </source>
</evidence>
<evidence type="ECO:0000256" key="24">
    <source>
        <dbReference type="ARBA" id="ARBA00053856"/>
    </source>
</evidence>
<evidence type="ECO:0000256" key="30">
    <source>
        <dbReference type="PROSITE-ProRule" id="PRU10141"/>
    </source>
</evidence>
<dbReference type="PROSITE" id="PS51859">
    <property type="entry name" value="RHO_BD"/>
    <property type="match status" value="1"/>
</dbReference>
<feature type="compositionally biased region" description="Basic and acidic residues" evidence="32">
    <location>
        <begin position="567"/>
        <end position="579"/>
    </location>
</feature>
<dbReference type="InterPro" id="IPR000961">
    <property type="entry name" value="AGC-kinase_C"/>
</dbReference>
<comment type="caution">
    <text evidence="38">The sequence shown here is derived from an EMBL/GenBank/DDBJ whole genome shotgun (WGS) entry which is preliminary data.</text>
</comment>
<dbReference type="Pfam" id="PF00069">
    <property type="entry name" value="Pkinase"/>
    <property type="match status" value="1"/>
</dbReference>
<evidence type="ECO:0000259" key="35">
    <source>
        <dbReference type="PROSITE" id="PS50081"/>
    </source>
</evidence>
<dbReference type="GO" id="GO:0031267">
    <property type="term" value="F:small GTPase binding"/>
    <property type="evidence" value="ECO:0007669"/>
    <property type="project" value="InterPro"/>
</dbReference>
<dbReference type="SMART" id="SM00220">
    <property type="entry name" value="S_TKc"/>
    <property type="match status" value="1"/>
</dbReference>
<evidence type="ECO:0000259" key="37">
    <source>
        <dbReference type="PROSITE" id="PS51859"/>
    </source>
</evidence>
<dbReference type="GO" id="GO:1901888">
    <property type="term" value="P:regulation of cell junction assembly"/>
    <property type="evidence" value="ECO:0007669"/>
    <property type="project" value="TreeGrafter"/>
</dbReference>
<feature type="domain" description="Phorbol-ester/DAG-type" evidence="35">
    <location>
        <begin position="1247"/>
        <end position="1302"/>
    </location>
</feature>
<dbReference type="InterPro" id="IPR057529">
    <property type="entry name" value="MRCK/ROCK_PH"/>
</dbReference>
<evidence type="ECO:0000259" key="34">
    <source>
        <dbReference type="PROSITE" id="PS50011"/>
    </source>
</evidence>
<evidence type="ECO:0000256" key="16">
    <source>
        <dbReference type="ARBA" id="ARBA00022833"/>
    </source>
</evidence>
<comment type="function">
    <text evidence="24">Negatively regulates mel-11 to relieve the inhibition of mlc-4, allowing contraction of the circumferentially oriented microfilaments in epidermal cells and thereby regulating myosin II contractility during spermathecal contraction, cleavage furrow contraction in early embryos, and embryonic elongation and morphogenesis. Required for P-cell migration. May also play a role in oocyte cellularization.</text>
</comment>
<dbReference type="InterPro" id="IPR046349">
    <property type="entry name" value="C1-like_sf"/>
</dbReference>
<evidence type="ECO:0000256" key="15">
    <source>
        <dbReference type="ARBA" id="ARBA00022777"/>
    </source>
</evidence>
<feature type="coiled-coil region" evidence="31">
    <location>
        <begin position="870"/>
        <end position="904"/>
    </location>
</feature>
<dbReference type="GO" id="GO:0032154">
    <property type="term" value="C:cleavage furrow"/>
    <property type="evidence" value="ECO:0007669"/>
    <property type="project" value="UniProtKB-SubCell"/>
</dbReference>
<dbReference type="Pfam" id="PF08912">
    <property type="entry name" value="Rho_Binding"/>
    <property type="match status" value="1"/>
</dbReference>
<evidence type="ECO:0000256" key="10">
    <source>
        <dbReference type="ARBA" id="ARBA00022553"/>
    </source>
</evidence>
<dbReference type="GO" id="GO:0072518">
    <property type="term" value="F:Rho-dependent protein serine/threonine kinase activity"/>
    <property type="evidence" value="ECO:0007669"/>
    <property type="project" value="TreeGrafter"/>
</dbReference>
<keyword evidence="21" id="KW-0206">Cytoskeleton</keyword>
<evidence type="ECO:0000256" key="6">
    <source>
        <dbReference type="ARBA" id="ARBA00012513"/>
    </source>
</evidence>
<dbReference type="SMART" id="SM00133">
    <property type="entry name" value="S_TK_X"/>
    <property type="match status" value="1"/>
</dbReference>
<dbReference type="Pfam" id="PF00433">
    <property type="entry name" value="Pkinase_C"/>
    <property type="match status" value="1"/>
</dbReference>
<feature type="coiled-coil region" evidence="31">
    <location>
        <begin position="814"/>
        <end position="841"/>
    </location>
</feature>
<keyword evidence="12" id="KW-0479">Metal-binding</keyword>
<evidence type="ECO:0000256" key="1">
    <source>
        <dbReference type="ARBA" id="ARBA00001946"/>
    </source>
</evidence>
<comment type="catalytic activity">
    <reaction evidence="23">
        <text>L-seryl-[protein] + ATP = O-phospho-L-seryl-[protein] + ADP + H(+)</text>
        <dbReference type="Rhea" id="RHEA:17989"/>
        <dbReference type="Rhea" id="RHEA-COMP:9863"/>
        <dbReference type="Rhea" id="RHEA-COMP:11604"/>
        <dbReference type="ChEBI" id="CHEBI:15378"/>
        <dbReference type="ChEBI" id="CHEBI:29999"/>
        <dbReference type="ChEBI" id="CHEBI:30616"/>
        <dbReference type="ChEBI" id="CHEBI:83421"/>
        <dbReference type="ChEBI" id="CHEBI:456216"/>
        <dbReference type="EC" id="2.7.11.1"/>
    </reaction>
</comment>
<dbReference type="SMART" id="SM00109">
    <property type="entry name" value="C1"/>
    <property type="match status" value="1"/>
</dbReference>
<evidence type="ECO:0000256" key="5">
    <source>
        <dbReference type="ARBA" id="ARBA00009903"/>
    </source>
</evidence>
<dbReference type="PANTHER" id="PTHR22988">
    <property type="entry name" value="MYOTONIC DYSTROPHY S/T KINASE-RELATED"/>
    <property type="match status" value="1"/>
</dbReference>
<keyword evidence="19 29" id="KW-0175">Coiled coil</keyword>
<evidence type="ECO:0000256" key="18">
    <source>
        <dbReference type="ARBA" id="ARBA00022842"/>
    </source>
</evidence>
<dbReference type="GO" id="GO:0005737">
    <property type="term" value="C:cytoplasm"/>
    <property type="evidence" value="ECO:0007669"/>
    <property type="project" value="TreeGrafter"/>
</dbReference>
<keyword evidence="8" id="KW-0963">Cytoplasm</keyword>
<evidence type="ECO:0000256" key="20">
    <source>
        <dbReference type="ARBA" id="ARBA00023136"/>
    </source>
</evidence>
<dbReference type="Gene3D" id="3.30.60.20">
    <property type="match status" value="1"/>
</dbReference>
<keyword evidence="11" id="KW-0808">Transferase</keyword>
<comment type="subunit">
    <text evidence="25">Interacts with rho-1.</text>
</comment>
<dbReference type="InterPro" id="IPR017441">
    <property type="entry name" value="Protein_kinase_ATP_BS"/>
</dbReference>
<evidence type="ECO:0000313" key="39">
    <source>
        <dbReference type="Proteomes" id="UP001286313"/>
    </source>
</evidence>
<dbReference type="GO" id="GO:0000281">
    <property type="term" value="P:mitotic cytokinesis"/>
    <property type="evidence" value="ECO:0007669"/>
    <property type="project" value="TreeGrafter"/>
</dbReference>
<keyword evidence="14" id="KW-0863">Zinc-finger</keyword>
<dbReference type="InterPro" id="IPR008271">
    <property type="entry name" value="Ser/Thr_kinase_AS"/>
</dbReference>
<dbReference type="PROSITE" id="PS00107">
    <property type="entry name" value="PROTEIN_KINASE_ATP"/>
    <property type="match status" value="1"/>
</dbReference>
<dbReference type="SUPFAM" id="SSF103652">
    <property type="entry name" value="G protein-binding domain"/>
    <property type="match status" value="1"/>
</dbReference>
<feature type="domain" description="RhoBD" evidence="37">
    <location>
        <begin position="962"/>
        <end position="1027"/>
    </location>
</feature>
<evidence type="ECO:0000256" key="21">
    <source>
        <dbReference type="ARBA" id="ARBA00023212"/>
    </source>
</evidence>
<feature type="region of interest" description="Disordered" evidence="32">
    <location>
        <begin position="567"/>
        <end position="604"/>
    </location>
</feature>
<dbReference type="InterPro" id="IPR015008">
    <property type="entry name" value="ROCK_Rho-bd_dom"/>
</dbReference>
<dbReference type="GO" id="GO:0008270">
    <property type="term" value="F:zinc ion binding"/>
    <property type="evidence" value="ECO:0007669"/>
    <property type="project" value="UniProtKB-KW"/>
</dbReference>
<dbReference type="FunFam" id="2.30.29.30:FF:000308">
    <property type="entry name" value="Rho-associated protein kinase 1"/>
    <property type="match status" value="1"/>
</dbReference>
<feature type="compositionally biased region" description="Basic and acidic residues" evidence="32">
    <location>
        <begin position="593"/>
        <end position="604"/>
    </location>
</feature>
<dbReference type="InterPro" id="IPR000719">
    <property type="entry name" value="Prot_kinase_dom"/>
</dbReference>
<dbReference type="Gene3D" id="2.30.29.30">
    <property type="entry name" value="Pleckstrin-homology domain (PH domain)/Phosphotyrosine-binding domain (PTB)"/>
    <property type="match status" value="1"/>
</dbReference>
<evidence type="ECO:0000256" key="4">
    <source>
        <dbReference type="ARBA" id="ARBA00004626"/>
    </source>
</evidence>
<dbReference type="PROSITE" id="PS50003">
    <property type="entry name" value="PH_DOMAIN"/>
    <property type="match status" value="1"/>
</dbReference>
<feature type="region of interest" description="Disordered" evidence="32">
    <location>
        <begin position="699"/>
        <end position="718"/>
    </location>
</feature>
<keyword evidence="16" id="KW-0862">Zinc</keyword>
<feature type="region of interest" description="Disordered" evidence="32">
    <location>
        <begin position="382"/>
        <end position="404"/>
    </location>
</feature>
<dbReference type="Gene3D" id="1.10.510.10">
    <property type="entry name" value="Transferase(Phosphotransferase) domain 1"/>
    <property type="match status" value="1"/>
</dbReference>
<dbReference type="FunFam" id="3.30.60.20:FF:000036">
    <property type="entry name" value="Rho-associated protein kinase 1"/>
    <property type="match status" value="1"/>
</dbReference>
<dbReference type="EMBL" id="JAWQEG010005739">
    <property type="protein sequence ID" value="KAK3856952.1"/>
    <property type="molecule type" value="Genomic_DNA"/>
</dbReference>
<dbReference type="Gene3D" id="3.30.200.20">
    <property type="entry name" value="Phosphorylase Kinase, domain 1"/>
    <property type="match status" value="1"/>
</dbReference>
<feature type="domain" description="Protein kinase" evidence="34">
    <location>
        <begin position="99"/>
        <end position="361"/>
    </location>
</feature>
<feature type="compositionally biased region" description="Basic and acidic residues" evidence="32">
    <location>
        <begin position="731"/>
        <end position="750"/>
    </location>
</feature>
<dbReference type="GO" id="GO:0048598">
    <property type="term" value="P:embryonic morphogenesis"/>
    <property type="evidence" value="ECO:0007669"/>
    <property type="project" value="TreeGrafter"/>
</dbReference>
<feature type="compositionally biased region" description="Polar residues" evidence="32">
    <location>
        <begin position="1370"/>
        <end position="1383"/>
    </location>
</feature>
<dbReference type="CDD" id="cd01242">
    <property type="entry name" value="PH_ROCK"/>
    <property type="match status" value="1"/>
</dbReference>
<dbReference type="EC" id="2.7.11.1" evidence="6"/>
<evidence type="ECO:0000256" key="2">
    <source>
        <dbReference type="ARBA" id="ARBA00004236"/>
    </source>
</evidence>
<feature type="domain" description="PH" evidence="33">
    <location>
        <begin position="1131"/>
        <end position="1336"/>
    </location>
</feature>
<keyword evidence="20" id="KW-0472">Membrane</keyword>
<evidence type="ECO:0000256" key="19">
    <source>
        <dbReference type="ARBA" id="ARBA00023054"/>
    </source>
</evidence>
<feature type="compositionally biased region" description="Acidic residues" evidence="32">
    <location>
        <begin position="383"/>
        <end position="401"/>
    </location>
</feature>
<keyword evidence="7" id="KW-1003">Cell membrane</keyword>
<feature type="region of interest" description="Disordered" evidence="32">
    <location>
        <begin position="731"/>
        <end position="755"/>
    </location>
</feature>
<dbReference type="CDD" id="cd22250">
    <property type="entry name" value="ROCK_SBD"/>
    <property type="match status" value="1"/>
</dbReference>
<evidence type="ECO:0000256" key="23">
    <source>
        <dbReference type="ARBA" id="ARBA00048679"/>
    </source>
</evidence>
<feature type="coiled-coil region" evidence="31">
    <location>
        <begin position="951"/>
        <end position="1017"/>
    </location>
</feature>
<evidence type="ECO:0000256" key="9">
    <source>
        <dbReference type="ARBA" id="ARBA00022527"/>
    </source>
</evidence>
<dbReference type="PROSITE" id="PS00108">
    <property type="entry name" value="PROTEIN_KINASE_ST"/>
    <property type="match status" value="1"/>
</dbReference>
<dbReference type="PROSITE" id="PS50011">
    <property type="entry name" value="PROTEIN_KINASE_DOM"/>
    <property type="match status" value="1"/>
</dbReference>
<evidence type="ECO:0000256" key="22">
    <source>
        <dbReference type="ARBA" id="ARBA00047899"/>
    </source>
</evidence>
<dbReference type="GO" id="GO:0030866">
    <property type="term" value="P:cortical actin cytoskeleton organization"/>
    <property type="evidence" value="ECO:0007669"/>
    <property type="project" value="TreeGrafter"/>
</dbReference>
<dbReference type="PROSITE" id="PS51285">
    <property type="entry name" value="AGC_KINASE_CTER"/>
    <property type="match status" value="1"/>
</dbReference>
<keyword evidence="10" id="KW-0597">Phosphoprotein</keyword>
<dbReference type="Gene3D" id="1.20.5.730">
    <property type="entry name" value="Single helix bin"/>
    <property type="match status" value="1"/>
</dbReference>
<evidence type="ECO:0000256" key="7">
    <source>
        <dbReference type="ARBA" id="ARBA00022475"/>
    </source>
</evidence>
<keyword evidence="18" id="KW-0460">Magnesium</keyword>
<keyword evidence="9" id="KW-0723">Serine/threonine-protein kinase</keyword>
<dbReference type="SUPFAM" id="SSF57889">
    <property type="entry name" value="Cysteine-rich domain"/>
    <property type="match status" value="1"/>
</dbReference>
<gene>
    <name evidence="38" type="ORF">Pcinc_036757</name>
</gene>
<comment type="cofactor">
    <cofactor evidence="1">
        <name>Mg(2+)</name>
        <dbReference type="ChEBI" id="CHEBI:18420"/>
    </cofactor>
</comment>
<dbReference type="InterPro" id="IPR017892">
    <property type="entry name" value="Pkinase_C"/>
</dbReference>
<evidence type="ECO:0000256" key="11">
    <source>
        <dbReference type="ARBA" id="ARBA00022679"/>
    </source>
</evidence>
<accession>A0AAE1BVH5</accession>
<dbReference type="InterPro" id="IPR002219">
    <property type="entry name" value="PKC_DAG/PE"/>
</dbReference>
<evidence type="ECO:0000256" key="12">
    <source>
        <dbReference type="ARBA" id="ARBA00022723"/>
    </source>
</evidence>
<dbReference type="GO" id="GO:0005524">
    <property type="term" value="F:ATP binding"/>
    <property type="evidence" value="ECO:0007669"/>
    <property type="project" value="UniProtKB-UniRule"/>
</dbReference>
<dbReference type="SUPFAM" id="SSF50729">
    <property type="entry name" value="PH domain-like"/>
    <property type="match status" value="1"/>
</dbReference>
<evidence type="ECO:0000256" key="28">
    <source>
        <dbReference type="ARBA" id="ARBA00082807"/>
    </source>
</evidence>
<feature type="domain" description="AGC-kinase C-terminal" evidence="36">
    <location>
        <begin position="362"/>
        <end position="432"/>
    </location>
</feature>
<evidence type="ECO:0000256" key="31">
    <source>
        <dbReference type="SAM" id="Coils"/>
    </source>
</evidence>
<dbReference type="PROSITE" id="PS50081">
    <property type="entry name" value="ZF_DAG_PE_2"/>
    <property type="match status" value="1"/>
</dbReference>
<evidence type="ECO:0000256" key="14">
    <source>
        <dbReference type="ARBA" id="ARBA00022771"/>
    </source>
</evidence>
<comment type="similarity">
    <text evidence="5">Belongs to the protein kinase superfamily. AGC Ser/Thr protein kinase family.</text>
</comment>
<dbReference type="GO" id="GO:0005856">
    <property type="term" value="C:cytoskeleton"/>
    <property type="evidence" value="ECO:0007669"/>
    <property type="project" value="UniProtKB-SubCell"/>
</dbReference>
<dbReference type="SMART" id="SM00233">
    <property type="entry name" value="PH"/>
    <property type="match status" value="1"/>
</dbReference>
<dbReference type="InterPro" id="IPR050839">
    <property type="entry name" value="Rho-assoc_Ser/Thr_Kinase"/>
</dbReference>
<feature type="region of interest" description="Disordered" evidence="32">
    <location>
        <begin position="1025"/>
        <end position="1044"/>
    </location>
</feature>
<dbReference type="InterPro" id="IPR011009">
    <property type="entry name" value="Kinase-like_dom_sf"/>
</dbReference>
<dbReference type="GO" id="GO:0031032">
    <property type="term" value="P:actomyosin structure organization"/>
    <property type="evidence" value="ECO:0007669"/>
    <property type="project" value="TreeGrafter"/>
</dbReference>
<organism evidence="38 39">
    <name type="scientific">Petrolisthes cinctipes</name>
    <name type="common">Flat porcelain crab</name>
    <dbReference type="NCBI Taxonomy" id="88211"/>
    <lineage>
        <taxon>Eukaryota</taxon>
        <taxon>Metazoa</taxon>
        <taxon>Ecdysozoa</taxon>
        <taxon>Arthropoda</taxon>
        <taxon>Crustacea</taxon>
        <taxon>Multicrustacea</taxon>
        <taxon>Malacostraca</taxon>
        <taxon>Eumalacostraca</taxon>
        <taxon>Eucarida</taxon>
        <taxon>Decapoda</taxon>
        <taxon>Pleocyemata</taxon>
        <taxon>Anomura</taxon>
        <taxon>Galatheoidea</taxon>
        <taxon>Porcellanidae</taxon>
        <taxon>Petrolisthes</taxon>
    </lineage>
</organism>
<evidence type="ECO:0000256" key="29">
    <source>
        <dbReference type="PROSITE-ProRule" id="PRU01206"/>
    </source>
</evidence>
<keyword evidence="39" id="KW-1185">Reference proteome</keyword>
<evidence type="ECO:0000313" key="38">
    <source>
        <dbReference type="EMBL" id="KAK3856952.1"/>
    </source>
</evidence>
<comment type="subcellular location">
    <subcellularLocation>
        <location evidence="2">Cell membrane</location>
    </subcellularLocation>
    <subcellularLocation>
        <location evidence="4">Cleavage furrow</location>
    </subcellularLocation>
    <subcellularLocation>
        <location evidence="3">Cytoplasm</location>
        <location evidence="3">Cytoskeleton</location>
    </subcellularLocation>
</comment>
<keyword evidence="13 30" id="KW-0547">Nucleotide-binding</keyword>
<evidence type="ECO:0000256" key="13">
    <source>
        <dbReference type="ARBA" id="ARBA00022741"/>
    </source>
</evidence>
<evidence type="ECO:0000256" key="27">
    <source>
        <dbReference type="ARBA" id="ARBA00079005"/>
    </source>
</evidence>
<dbReference type="Gene3D" id="1.20.5.340">
    <property type="match status" value="1"/>
</dbReference>
<dbReference type="CDD" id="cd20813">
    <property type="entry name" value="C1_ROCK"/>
    <property type="match status" value="1"/>
</dbReference>
<evidence type="ECO:0000256" key="32">
    <source>
        <dbReference type="SAM" id="MobiDB-lite"/>
    </source>
</evidence>
<dbReference type="CDD" id="cd05596">
    <property type="entry name" value="STKc_ROCK"/>
    <property type="match status" value="1"/>
</dbReference>
<feature type="binding site" evidence="30">
    <location>
        <position position="128"/>
    </location>
    <ligand>
        <name>ATP</name>
        <dbReference type="ChEBI" id="CHEBI:30616"/>
    </ligand>
</feature>
<comment type="catalytic activity">
    <reaction evidence="22">
        <text>L-threonyl-[protein] + ATP = O-phospho-L-threonyl-[protein] + ADP + H(+)</text>
        <dbReference type="Rhea" id="RHEA:46608"/>
        <dbReference type="Rhea" id="RHEA-COMP:11060"/>
        <dbReference type="Rhea" id="RHEA-COMP:11605"/>
        <dbReference type="ChEBI" id="CHEBI:15378"/>
        <dbReference type="ChEBI" id="CHEBI:30013"/>
        <dbReference type="ChEBI" id="CHEBI:30616"/>
        <dbReference type="ChEBI" id="CHEBI:61977"/>
        <dbReference type="ChEBI" id="CHEBI:456216"/>
        <dbReference type="EC" id="2.7.11.1"/>
    </reaction>
</comment>
<dbReference type="GO" id="GO:0007266">
    <property type="term" value="P:Rho protein signal transduction"/>
    <property type="evidence" value="ECO:0007669"/>
    <property type="project" value="UniProtKB-UniRule"/>
</dbReference>
<evidence type="ECO:0000256" key="8">
    <source>
        <dbReference type="ARBA" id="ARBA00022490"/>
    </source>
</evidence>
<dbReference type="FunFam" id="3.30.200.20:FF:000072">
    <property type="entry name" value="Rho-associated protein kinase 2"/>
    <property type="match status" value="1"/>
</dbReference>
<dbReference type="SUPFAM" id="SSF56112">
    <property type="entry name" value="Protein kinase-like (PK-like)"/>
    <property type="match status" value="1"/>
</dbReference>
<keyword evidence="17 30" id="KW-0067">ATP-binding</keyword>
<evidence type="ECO:0000256" key="26">
    <source>
        <dbReference type="ARBA" id="ARBA00068946"/>
    </source>
</evidence>
<dbReference type="Pfam" id="PF25346">
    <property type="entry name" value="PH_MRCK"/>
    <property type="match status" value="1"/>
</dbReference>
<evidence type="ECO:0000256" key="3">
    <source>
        <dbReference type="ARBA" id="ARBA00004245"/>
    </source>
</evidence>
<dbReference type="Proteomes" id="UP001286313">
    <property type="component" value="Unassembled WGS sequence"/>
</dbReference>
<reference evidence="38" key="1">
    <citation type="submission" date="2023-10" db="EMBL/GenBank/DDBJ databases">
        <title>Genome assemblies of two species of porcelain crab, Petrolisthes cinctipes and Petrolisthes manimaculis (Anomura: Porcellanidae).</title>
        <authorList>
            <person name="Angst P."/>
        </authorList>
    </citation>
    <scope>NUCLEOTIDE SEQUENCE</scope>
    <source>
        <strain evidence="38">PB745_01</strain>
        <tissue evidence="38">Gill</tissue>
    </source>
</reference>
<dbReference type="PANTHER" id="PTHR22988:SF73">
    <property type="entry name" value="RHO-ASSOCIATED PROTEIN KINASE"/>
    <property type="match status" value="1"/>
</dbReference>
<dbReference type="InterPro" id="IPR001849">
    <property type="entry name" value="PH_domain"/>
</dbReference>
<evidence type="ECO:0000256" key="25">
    <source>
        <dbReference type="ARBA" id="ARBA00065158"/>
    </source>
</evidence>
<evidence type="ECO:0000259" key="33">
    <source>
        <dbReference type="PROSITE" id="PS50003"/>
    </source>
</evidence>
<evidence type="ECO:0000256" key="17">
    <source>
        <dbReference type="ARBA" id="ARBA00022840"/>
    </source>
</evidence>
<keyword evidence="15" id="KW-0418">Kinase</keyword>
<dbReference type="InterPro" id="IPR011993">
    <property type="entry name" value="PH-like_dom_sf"/>
</dbReference>
<proteinExistence type="inferred from homology"/>
<feature type="region of interest" description="Disordered" evidence="32">
    <location>
        <begin position="1338"/>
        <end position="1383"/>
    </location>
</feature>